<evidence type="ECO:0000256" key="1">
    <source>
        <dbReference type="ARBA" id="ARBA00004370"/>
    </source>
</evidence>
<dbReference type="SUPFAM" id="SSF55073">
    <property type="entry name" value="Nucleotide cyclase"/>
    <property type="match status" value="1"/>
</dbReference>
<dbReference type="PROSITE" id="PS50887">
    <property type="entry name" value="GGDEF"/>
    <property type="match status" value="1"/>
</dbReference>
<evidence type="ECO:0000259" key="12">
    <source>
        <dbReference type="PROSITE" id="PS50887"/>
    </source>
</evidence>
<dbReference type="InterPro" id="IPR000014">
    <property type="entry name" value="PAS"/>
</dbReference>
<feature type="domain" description="EAL" evidence="11">
    <location>
        <begin position="819"/>
        <end position="1073"/>
    </location>
</feature>
<comment type="subcellular location">
    <subcellularLocation>
        <location evidence="1">Membrane</location>
    </subcellularLocation>
</comment>
<accession>C3XAQ6</accession>
<feature type="domain" description="GGDEF" evidence="12">
    <location>
        <begin position="677"/>
        <end position="810"/>
    </location>
</feature>
<gene>
    <name evidence="13" type="ORF">OFBG_01310</name>
</gene>
<dbReference type="Gene3D" id="3.30.70.270">
    <property type="match status" value="1"/>
</dbReference>
<dbReference type="AlphaFoldDB" id="C3XAQ6"/>
<feature type="transmembrane region" description="Helical" evidence="8">
    <location>
        <begin position="344"/>
        <end position="363"/>
    </location>
</feature>
<evidence type="ECO:0000259" key="10">
    <source>
        <dbReference type="PROSITE" id="PS50113"/>
    </source>
</evidence>
<dbReference type="STRING" id="847.BRW83_0810"/>
<protein>
    <submittedName>
        <fullName evidence="13">Diguanylate cyclase (GGDEF) domain protein</fullName>
    </submittedName>
</protein>
<keyword evidence="8" id="KW-0472">Membrane</keyword>
<dbReference type="Pfam" id="PF00990">
    <property type="entry name" value="GGDEF"/>
    <property type="match status" value="1"/>
</dbReference>
<organism evidence="13 14">
    <name type="scientific">Oxalobacter formigenes OXCC13</name>
    <dbReference type="NCBI Taxonomy" id="556269"/>
    <lineage>
        <taxon>Bacteria</taxon>
        <taxon>Pseudomonadati</taxon>
        <taxon>Pseudomonadota</taxon>
        <taxon>Betaproteobacteria</taxon>
        <taxon>Burkholderiales</taxon>
        <taxon>Oxalobacteraceae</taxon>
        <taxon>Oxalobacter</taxon>
    </lineage>
</organism>
<dbReference type="InterPro" id="IPR035919">
    <property type="entry name" value="EAL_sf"/>
</dbReference>
<dbReference type="PANTHER" id="PTHR44757:SF2">
    <property type="entry name" value="BIOFILM ARCHITECTURE MAINTENANCE PROTEIN MBAA"/>
    <property type="match status" value="1"/>
</dbReference>
<dbReference type="Gene3D" id="3.30.450.20">
    <property type="entry name" value="PAS domain"/>
    <property type="match status" value="4"/>
</dbReference>
<dbReference type="Pfam" id="PF00563">
    <property type="entry name" value="EAL"/>
    <property type="match status" value="1"/>
</dbReference>
<dbReference type="PROSITE" id="PS50883">
    <property type="entry name" value="EAL"/>
    <property type="match status" value="1"/>
</dbReference>
<dbReference type="PROSITE" id="PS50112">
    <property type="entry name" value="PAS"/>
    <property type="match status" value="2"/>
</dbReference>
<dbReference type="InterPro" id="IPR035965">
    <property type="entry name" value="PAS-like_dom_sf"/>
</dbReference>
<proteinExistence type="predicted"/>
<dbReference type="Pfam" id="PF08448">
    <property type="entry name" value="PAS_4"/>
    <property type="match status" value="1"/>
</dbReference>
<dbReference type="EMBL" id="GG658170">
    <property type="protein sequence ID" value="EEO30282.1"/>
    <property type="molecule type" value="Genomic_DNA"/>
</dbReference>
<dbReference type="RefSeq" id="WP_005881339.1">
    <property type="nucleotide sequence ID" value="NZ_CP019430.1"/>
</dbReference>
<evidence type="ECO:0000259" key="9">
    <source>
        <dbReference type="PROSITE" id="PS50112"/>
    </source>
</evidence>
<feature type="domain" description="PAC" evidence="10">
    <location>
        <begin position="465"/>
        <end position="523"/>
    </location>
</feature>
<dbReference type="InterPro" id="IPR013656">
    <property type="entry name" value="PAS_4"/>
</dbReference>
<dbReference type="HOGENOM" id="CLU_000445_70_44_4"/>
<dbReference type="NCBIfam" id="TIGR00229">
    <property type="entry name" value="sensory_box"/>
    <property type="match status" value="2"/>
</dbReference>
<evidence type="ECO:0000256" key="3">
    <source>
        <dbReference type="ARBA" id="ARBA00022679"/>
    </source>
</evidence>
<evidence type="ECO:0000259" key="11">
    <source>
        <dbReference type="PROSITE" id="PS50883"/>
    </source>
</evidence>
<feature type="domain" description="PAS" evidence="9">
    <location>
        <begin position="519"/>
        <end position="565"/>
    </location>
</feature>
<dbReference type="InterPro" id="IPR029151">
    <property type="entry name" value="Sensor-like_sf"/>
</dbReference>
<dbReference type="PANTHER" id="PTHR44757">
    <property type="entry name" value="DIGUANYLATE CYCLASE DGCP"/>
    <property type="match status" value="1"/>
</dbReference>
<dbReference type="GO" id="GO:0016020">
    <property type="term" value="C:membrane"/>
    <property type="evidence" value="ECO:0007669"/>
    <property type="project" value="UniProtKB-SubCell"/>
</dbReference>
<evidence type="ECO:0000256" key="6">
    <source>
        <dbReference type="ARBA" id="ARBA00022840"/>
    </source>
</evidence>
<reference evidence="13 14" key="1">
    <citation type="submission" date="2009-02" db="EMBL/GenBank/DDBJ databases">
        <title>The Genome Sequence of Oxalobacter formigenes OXCC13.</title>
        <authorList>
            <consortium name="The Broad Institute Genome Sequencing Platform"/>
            <person name="Ward D."/>
            <person name="Young S.K."/>
            <person name="Kodira C.D."/>
            <person name="Zeng Q."/>
            <person name="Koehrsen M."/>
            <person name="Alvarado L."/>
            <person name="Berlin A."/>
            <person name="Borenstein D."/>
            <person name="Chen Z."/>
            <person name="Engels R."/>
            <person name="Freedman E."/>
            <person name="Gellesch M."/>
            <person name="Goldberg J."/>
            <person name="Griggs A."/>
            <person name="Gujja S."/>
            <person name="Heiman D."/>
            <person name="Hepburn T."/>
            <person name="Howarth C."/>
            <person name="Jen D."/>
            <person name="Larson L."/>
            <person name="Lewis B."/>
            <person name="Mehta T."/>
            <person name="Park D."/>
            <person name="Pearson M."/>
            <person name="Roberts A."/>
            <person name="Saif S."/>
            <person name="Shea T."/>
            <person name="Shenoy N."/>
            <person name="Sisk P."/>
            <person name="Stolte C."/>
            <person name="Sykes S."/>
            <person name="Walk T."/>
            <person name="White J."/>
            <person name="Yandava C."/>
            <person name="Allison M.J."/>
            <person name="Lander E."/>
            <person name="Nusbaum C."/>
            <person name="Galagan J."/>
            <person name="Birren B."/>
        </authorList>
    </citation>
    <scope>NUCLEOTIDE SEQUENCE [LARGE SCALE GENOMIC DNA]</scope>
    <source>
        <strain evidence="13 14">OXCC13</strain>
    </source>
</reference>
<dbReference type="Gene3D" id="3.20.20.450">
    <property type="entry name" value="EAL domain"/>
    <property type="match status" value="1"/>
</dbReference>
<dbReference type="OrthoDB" id="9813903at2"/>
<dbReference type="GO" id="GO:0005524">
    <property type="term" value="F:ATP binding"/>
    <property type="evidence" value="ECO:0007669"/>
    <property type="project" value="UniProtKB-KW"/>
</dbReference>
<dbReference type="SMART" id="SM00091">
    <property type="entry name" value="PAS"/>
    <property type="match status" value="2"/>
</dbReference>
<dbReference type="Pfam" id="PF21623">
    <property type="entry name" value="HK_sensor_dom_bact"/>
    <property type="match status" value="1"/>
</dbReference>
<dbReference type="InterPro" id="IPR000160">
    <property type="entry name" value="GGDEF_dom"/>
</dbReference>
<name>C3XAQ6_OXAFO</name>
<keyword evidence="8" id="KW-0812">Transmembrane</keyword>
<dbReference type="SUPFAM" id="SSF103190">
    <property type="entry name" value="Sensory domain-like"/>
    <property type="match status" value="2"/>
</dbReference>
<dbReference type="FunFam" id="3.30.70.270:FF:000001">
    <property type="entry name" value="Diguanylate cyclase domain protein"/>
    <property type="match status" value="1"/>
</dbReference>
<evidence type="ECO:0000313" key="13">
    <source>
        <dbReference type="EMBL" id="EEO30282.1"/>
    </source>
</evidence>
<keyword evidence="7" id="KW-0902">Two-component regulatory system</keyword>
<keyword evidence="14" id="KW-1185">Reference proteome</keyword>
<dbReference type="PROSITE" id="PS50113">
    <property type="entry name" value="PAC"/>
    <property type="match status" value="2"/>
</dbReference>
<dbReference type="Proteomes" id="UP000005089">
    <property type="component" value="Unassembled WGS sequence"/>
</dbReference>
<dbReference type="GO" id="GO:0000160">
    <property type="term" value="P:phosphorelay signal transduction system"/>
    <property type="evidence" value="ECO:0007669"/>
    <property type="project" value="UniProtKB-KW"/>
</dbReference>
<keyword evidence="2" id="KW-0597">Phosphoprotein</keyword>
<dbReference type="SUPFAM" id="SSF141868">
    <property type="entry name" value="EAL domain-like"/>
    <property type="match status" value="1"/>
</dbReference>
<dbReference type="CDD" id="cd01948">
    <property type="entry name" value="EAL"/>
    <property type="match status" value="1"/>
</dbReference>
<dbReference type="eggNOG" id="COG5001">
    <property type="taxonomic scope" value="Bacteria"/>
</dbReference>
<evidence type="ECO:0000256" key="2">
    <source>
        <dbReference type="ARBA" id="ARBA00022553"/>
    </source>
</evidence>
<dbReference type="Pfam" id="PF13426">
    <property type="entry name" value="PAS_9"/>
    <property type="match status" value="1"/>
</dbReference>
<dbReference type="InterPro" id="IPR048760">
    <property type="entry name" value="VP0354-like_sensor_dom"/>
</dbReference>
<evidence type="ECO:0000313" key="14">
    <source>
        <dbReference type="Proteomes" id="UP000005089"/>
    </source>
</evidence>
<dbReference type="SMART" id="SM00052">
    <property type="entry name" value="EAL"/>
    <property type="match status" value="1"/>
</dbReference>
<dbReference type="InterPro" id="IPR052155">
    <property type="entry name" value="Biofilm_reg_signaling"/>
</dbReference>
<keyword evidence="5" id="KW-0418">Kinase</keyword>
<dbReference type="GO" id="GO:0016301">
    <property type="term" value="F:kinase activity"/>
    <property type="evidence" value="ECO:0007669"/>
    <property type="project" value="UniProtKB-KW"/>
</dbReference>
<keyword evidence="3" id="KW-0808">Transferase</keyword>
<dbReference type="InterPro" id="IPR001633">
    <property type="entry name" value="EAL_dom"/>
</dbReference>
<feature type="domain" description="PAS" evidence="9">
    <location>
        <begin position="397"/>
        <end position="467"/>
    </location>
</feature>
<evidence type="ECO:0000256" key="4">
    <source>
        <dbReference type="ARBA" id="ARBA00022741"/>
    </source>
</evidence>
<evidence type="ECO:0000256" key="5">
    <source>
        <dbReference type="ARBA" id="ARBA00022777"/>
    </source>
</evidence>
<dbReference type="NCBIfam" id="TIGR00254">
    <property type="entry name" value="GGDEF"/>
    <property type="match status" value="1"/>
</dbReference>
<dbReference type="SUPFAM" id="SSF55785">
    <property type="entry name" value="PYP-like sensor domain (PAS domain)"/>
    <property type="match status" value="2"/>
</dbReference>
<dbReference type="CDD" id="cd00130">
    <property type="entry name" value="PAS"/>
    <property type="match status" value="2"/>
</dbReference>
<feature type="transmembrane region" description="Helical" evidence="8">
    <location>
        <begin position="20"/>
        <end position="41"/>
    </location>
</feature>
<dbReference type="SMART" id="SM00267">
    <property type="entry name" value="GGDEF"/>
    <property type="match status" value="1"/>
</dbReference>
<dbReference type="InterPro" id="IPR029787">
    <property type="entry name" value="Nucleotide_cyclase"/>
</dbReference>
<feature type="domain" description="PAC" evidence="10">
    <location>
        <begin position="593"/>
        <end position="645"/>
    </location>
</feature>
<dbReference type="InterPro" id="IPR000700">
    <property type="entry name" value="PAS-assoc_C"/>
</dbReference>
<evidence type="ECO:0000256" key="8">
    <source>
        <dbReference type="SAM" id="Phobius"/>
    </source>
</evidence>
<dbReference type="InterPro" id="IPR043128">
    <property type="entry name" value="Rev_trsase/Diguanyl_cyclase"/>
</dbReference>
<keyword evidence="6" id="KW-0067">ATP-binding</keyword>
<dbReference type="CDD" id="cd01949">
    <property type="entry name" value="GGDEF"/>
    <property type="match status" value="1"/>
</dbReference>
<keyword evidence="4" id="KW-0547">Nucleotide-binding</keyword>
<evidence type="ECO:0000256" key="7">
    <source>
        <dbReference type="ARBA" id="ARBA00023012"/>
    </source>
</evidence>
<keyword evidence="8" id="KW-1133">Transmembrane helix</keyword>
<sequence length="1076" mass="123389">MKSLLKYLVRKPSENFHPVLRIILIFLPVALLICSGAYFYYLSQLRFIHEQNQKLEHETVLVGVVSINRSLEYVMQDVHILYLDTDFRRMINDPDEKNIDEVAGDWLAFAEAKKVYNKIRWIDEKGMERLRVNYSDGKGVVVPEKKLQNRSERYFFDDTNVLKEGEVYVSPLDLNIEDDHIQEPYVPTIRFGMPLFNKKGEKKGILLLNYYATSMIGRFQQLTSMRGNSAWLVNQNGFWLKGPVSNDEFGFMFNKNDLSMAHRYPAAWERMKNQEEGQFITREGLWTFKTLSPLSADTKTSKGSSEIFSGGQGPRDVSAYKWKVITLLPLGAYNADLFYWGTKVIGISIALMALFFLAILFMVRLQEIRNQLLVNLEKLVEIRTDDLNKVNVVLTQSEARLKSVFENIPDLVWMKNSAGVYLACNQAYKDYVGLSDEHIIGKTDFDIFSHDEAELFEEQDKRILKEGKPLVIEQWGTYALSGNRVFFDVIKAPVRTPDGELVGVLGIGRDITRRKEDEEKLELAALVYRNSSEAILISNADNHILAVNPAFEKITGYTAAEVIGRDPKLLSSGRQDKAFYKAMWDALDEKGYWRGELWNRRKNGESYASWLTINVVYNEDRSVRYYVELSNDFTEKKEAEDMIWRQANFDFLTNLPNRRMLMDRMKQELVKVNQSGKKLALLFLDLDNFKDINDTLGHDAGDHLLLDVAKRLKDCVREFDTVSRLGGDEFAIILTELSDLPTMEKIAHSILRSLAQPYQLGSEIAYVTGSIGITVYPDDGTDIDTLMRNADQALYAAKLAGRNRMSYFTASMQAAAQNRIRLANDMRIAINEHQFEMLYQPIVEIETGRIQKAEALIRWHHPVRGIISPTEFIFIAEETGQILTISDWAFGEVARELSRWREHLFPDLQISFNISPIVFQNKNDYSDWFEVLEKLNVPGSSIVMEITEGVLIVSNTQVLDRLAEFHQYGMEVALDDFGTGYSSLSYLKKFPIDYLKIDQAFVRHIENEPKDMALCEAIIVMAHKLDMKVIAEGVQDDGQRLLLAGAGCNYGQGYLFSEPLTAAEFEKLLESNRLER</sequence>